<organism evidence="2 3">
    <name type="scientific">Vespula maculifrons</name>
    <name type="common">Eastern yellow jacket</name>
    <name type="synonym">Wasp</name>
    <dbReference type="NCBI Taxonomy" id="7453"/>
    <lineage>
        <taxon>Eukaryota</taxon>
        <taxon>Metazoa</taxon>
        <taxon>Ecdysozoa</taxon>
        <taxon>Arthropoda</taxon>
        <taxon>Hexapoda</taxon>
        <taxon>Insecta</taxon>
        <taxon>Pterygota</taxon>
        <taxon>Neoptera</taxon>
        <taxon>Endopterygota</taxon>
        <taxon>Hymenoptera</taxon>
        <taxon>Apocrita</taxon>
        <taxon>Aculeata</taxon>
        <taxon>Vespoidea</taxon>
        <taxon>Vespidae</taxon>
        <taxon>Vespinae</taxon>
        <taxon>Vespula</taxon>
    </lineage>
</organism>
<sequence>MEPCSLQFSFEEVQLVVHASARDHLVASLAKRTPRMFRFEISTINSTKIGDFSVRGTNGKDEEEEAEEEEEERKGKGKEGEGEGEREREGEREETGSRDSRVVCELQRREENLDTPLCRSFRSSTSFLLFSFRRKR</sequence>
<proteinExistence type="predicted"/>
<evidence type="ECO:0000313" key="2">
    <source>
        <dbReference type="EMBL" id="KAL2750057.1"/>
    </source>
</evidence>
<feature type="compositionally biased region" description="Basic and acidic residues" evidence="1">
    <location>
        <begin position="72"/>
        <end position="106"/>
    </location>
</feature>
<comment type="caution">
    <text evidence="2">The sequence shown here is derived from an EMBL/GenBank/DDBJ whole genome shotgun (WGS) entry which is preliminary data.</text>
</comment>
<dbReference type="AlphaFoldDB" id="A0ABD2CY43"/>
<feature type="region of interest" description="Disordered" evidence="1">
    <location>
        <begin position="50"/>
        <end position="106"/>
    </location>
</feature>
<gene>
    <name evidence="2" type="ORF">V1477_002128</name>
</gene>
<protein>
    <submittedName>
        <fullName evidence="2">Uncharacterized protein</fullName>
    </submittedName>
</protein>
<evidence type="ECO:0000313" key="3">
    <source>
        <dbReference type="Proteomes" id="UP001607303"/>
    </source>
</evidence>
<feature type="compositionally biased region" description="Acidic residues" evidence="1">
    <location>
        <begin position="61"/>
        <end position="71"/>
    </location>
</feature>
<keyword evidence="3" id="KW-1185">Reference proteome</keyword>
<dbReference type="EMBL" id="JAYRBN010000026">
    <property type="protein sequence ID" value="KAL2750057.1"/>
    <property type="molecule type" value="Genomic_DNA"/>
</dbReference>
<reference evidence="2 3" key="1">
    <citation type="journal article" date="2024" name="Ann. Entomol. Soc. Am.">
        <title>Genomic analyses of the southern and eastern yellowjacket wasps (Hymenoptera: Vespidae) reveal evolutionary signatures of social life.</title>
        <authorList>
            <person name="Catto M.A."/>
            <person name="Caine P.B."/>
            <person name="Orr S.E."/>
            <person name="Hunt B.G."/>
            <person name="Goodisman M.A.D."/>
        </authorList>
    </citation>
    <scope>NUCLEOTIDE SEQUENCE [LARGE SCALE GENOMIC DNA]</scope>
    <source>
        <strain evidence="2">232</strain>
        <tissue evidence="2">Head and thorax</tissue>
    </source>
</reference>
<evidence type="ECO:0000256" key="1">
    <source>
        <dbReference type="SAM" id="MobiDB-lite"/>
    </source>
</evidence>
<accession>A0ABD2CY43</accession>
<dbReference type="Proteomes" id="UP001607303">
    <property type="component" value="Unassembled WGS sequence"/>
</dbReference>
<name>A0ABD2CY43_VESMC</name>